<keyword evidence="3" id="KW-1185">Reference proteome</keyword>
<reference evidence="2 3" key="1">
    <citation type="submission" date="2016-10" db="EMBL/GenBank/DDBJ databases">
        <authorList>
            <person name="de Groot N.N."/>
        </authorList>
    </citation>
    <scope>NUCLEOTIDE SEQUENCE [LARGE SCALE GENOMIC DNA]</scope>
    <source>
        <strain evidence="2 3">ATCC 51327</strain>
    </source>
</reference>
<proteinExistence type="predicted"/>
<dbReference type="Proteomes" id="UP000199006">
    <property type="component" value="Unassembled WGS sequence"/>
</dbReference>
<dbReference type="RefSeq" id="WP_089862619.1">
    <property type="nucleotide sequence ID" value="NZ_FOTI01000055.1"/>
</dbReference>
<evidence type="ECO:0000256" key="1">
    <source>
        <dbReference type="SAM" id="Coils"/>
    </source>
</evidence>
<dbReference type="EMBL" id="FOTI01000055">
    <property type="protein sequence ID" value="SFM03315.1"/>
    <property type="molecule type" value="Genomic_DNA"/>
</dbReference>
<dbReference type="STRING" id="29563.SAMN02983006_02626"/>
<organism evidence="2 3">
    <name type="scientific">Halanaerobium salsuginis</name>
    <dbReference type="NCBI Taxonomy" id="29563"/>
    <lineage>
        <taxon>Bacteria</taxon>
        <taxon>Bacillati</taxon>
        <taxon>Bacillota</taxon>
        <taxon>Clostridia</taxon>
        <taxon>Halanaerobiales</taxon>
        <taxon>Halanaerobiaceae</taxon>
        <taxon>Halanaerobium</taxon>
    </lineage>
</organism>
<gene>
    <name evidence="2" type="ORF">SAMN02983006_02626</name>
</gene>
<accession>A0A1I4MJR8</accession>
<dbReference type="OrthoDB" id="2112041at2"/>
<evidence type="ECO:0000313" key="3">
    <source>
        <dbReference type="Proteomes" id="UP000199006"/>
    </source>
</evidence>
<name>A0A1I4MJR8_9FIRM</name>
<dbReference type="AlphaFoldDB" id="A0A1I4MJR8"/>
<protein>
    <submittedName>
        <fullName evidence="2">Uncharacterized protein</fullName>
    </submittedName>
</protein>
<sequence length="93" mass="10800">MSKNCNNCCCGNQNNLDQAELADAIEKKQRQQLKYIVKYRAELEELNCQKEELIERVQAYLGIVEEVEFTETELIISYDDRLVTPAEISDLIQ</sequence>
<evidence type="ECO:0000313" key="2">
    <source>
        <dbReference type="EMBL" id="SFM03315.1"/>
    </source>
</evidence>
<keyword evidence="1" id="KW-0175">Coiled coil</keyword>
<feature type="coiled-coil region" evidence="1">
    <location>
        <begin position="36"/>
        <end position="63"/>
    </location>
</feature>